<sequence>MALTFKKVKCYLACILLFVFSYHIVNTCPLGTPINYELIESDHVCKVSHQVYTNLTPYVAPVVSQVHQAYEDSPVKPIVGNATLKISKTYDQYGKPTVDKYYPVVSSHVGTIYGIAEAKVLHYYAIVASHAIEKGEIYGEILKIKALEFYRWSYHALNYKVLPRAYIYGNIIKSWVSERYHRAVVWGYLNYNLHVHPRALHHYEQFLDSPAGPYWTAFLNSVVYQYTKQTFLLIIDGLRYAFSALHSQYVAFKNNDLNLSDELQSKTAFVKQEFNKLFESGFKMPNHEDYVMFKKMSSEAVSSVSSTTPTTSVIASATSEASSASTVVSETIIFSESVVSSELTSSVAATVAAAGVGASALYVTPEYAANDVDPVNSTEKYNQLLKKVIDGALNDLDTELTKISSVARTKISEEPKEKLIELSNLVIGVAFQDVHEMLSKINDKSADPQVSRQDYRDILAKHAKLINDAGNASQNKALEIEEEYKKKVTELRQNILDGFTEFSESILTAYSSDIVNNGDQWDEWKKFNETKKELMSVRDKILTSDPTQYSFKKDILSLKRDIHVLVNEGQSYLAILRAKGNLEFQSREKEEREKEKKAKAGKAAEDVRPAKDHTTISVVEPPVMKQHVVNAQVEEEEEEPITSIVTVTLTETMDYGEETPIPDQEEHVVTEVIQEYVQYQQYGEKGPQEVLGSVTITR</sequence>
<protein>
    <submittedName>
        <fullName evidence="1">Unnamed protein product</fullName>
    </submittedName>
</protein>
<gene>
    <name evidence="1" type="ORF">Amon02_000357200</name>
</gene>
<dbReference type="Proteomes" id="UP001165064">
    <property type="component" value="Unassembled WGS sequence"/>
</dbReference>
<proteinExistence type="predicted"/>
<evidence type="ECO:0000313" key="2">
    <source>
        <dbReference type="Proteomes" id="UP001165064"/>
    </source>
</evidence>
<keyword evidence="2" id="KW-1185">Reference proteome</keyword>
<comment type="caution">
    <text evidence="1">The sequence shown here is derived from an EMBL/GenBank/DDBJ whole genome shotgun (WGS) entry which is preliminary data.</text>
</comment>
<reference evidence="1" key="1">
    <citation type="submission" date="2023-04" db="EMBL/GenBank/DDBJ databases">
        <title>Ambrosiozyma monospora NBRC 10751.</title>
        <authorList>
            <person name="Ichikawa N."/>
            <person name="Sato H."/>
            <person name="Tonouchi N."/>
        </authorList>
    </citation>
    <scope>NUCLEOTIDE SEQUENCE</scope>
    <source>
        <strain evidence="1">NBRC 10751</strain>
    </source>
</reference>
<accession>A0ACB5T0T1</accession>
<dbReference type="EMBL" id="BSXS01002295">
    <property type="protein sequence ID" value="GME78708.1"/>
    <property type="molecule type" value="Genomic_DNA"/>
</dbReference>
<evidence type="ECO:0000313" key="1">
    <source>
        <dbReference type="EMBL" id="GME78708.1"/>
    </source>
</evidence>
<organism evidence="1 2">
    <name type="scientific">Ambrosiozyma monospora</name>
    <name type="common">Yeast</name>
    <name type="synonym">Endomycopsis monosporus</name>
    <dbReference type="NCBI Taxonomy" id="43982"/>
    <lineage>
        <taxon>Eukaryota</taxon>
        <taxon>Fungi</taxon>
        <taxon>Dikarya</taxon>
        <taxon>Ascomycota</taxon>
        <taxon>Saccharomycotina</taxon>
        <taxon>Pichiomycetes</taxon>
        <taxon>Pichiales</taxon>
        <taxon>Pichiaceae</taxon>
        <taxon>Ambrosiozyma</taxon>
    </lineage>
</organism>
<name>A0ACB5T0T1_AMBMO</name>